<feature type="transmembrane region" description="Helical" evidence="6">
    <location>
        <begin position="143"/>
        <end position="164"/>
    </location>
</feature>
<evidence type="ECO:0000256" key="3">
    <source>
        <dbReference type="ARBA" id="ARBA00022692"/>
    </source>
</evidence>
<organism evidence="9 10">
    <name type="scientific">Frateuria flava</name>
    <dbReference type="NCBI Taxonomy" id="2821489"/>
    <lineage>
        <taxon>Bacteria</taxon>
        <taxon>Pseudomonadati</taxon>
        <taxon>Pseudomonadota</taxon>
        <taxon>Gammaproteobacteria</taxon>
        <taxon>Lysobacterales</taxon>
        <taxon>Rhodanobacteraceae</taxon>
        <taxon>Frateuria</taxon>
    </lineage>
</organism>
<comment type="caution">
    <text evidence="9">The sequence shown here is derived from an EMBL/GenBank/DDBJ whole genome shotgun (WGS) entry which is preliminary data.</text>
</comment>
<gene>
    <name evidence="9" type="ORF">J7I44_02340</name>
</gene>
<evidence type="ECO:0000256" key="2">
    <source>
        <dbReference type="ARBA" id="ARBA00022475"/>
    </source>
</evidence>
<keyword evidence="4 6" id="KW-1133">Transmembrane helix</keyword>
<dbReference type="PANTHER" id="PTHR36115:SF6">
    <property type="entry name" value="PROLINE-RICH ANTIGEN HOMOLOG"/>
    <property type="match status" value="1"/>
</dbReference>
<protein>
    <submittedName>
        <fullName evidence="9">RDD family protein</fullName>
    </submittedName>
</protein>
<dbReference type="PANTHER" id="PTHR36115">
    <property type="entry name" value="PROLINE-RICH ANTIGEN HOMOLOG-RELATED"/>
    <property type="match status" value="1"/>
</dbReference>
<sequence length="250" mass="27534">MEIWIGRDGQRHGPYKEDDVRQWLRSGQLAAEDLGWYEGLADWQPLSVLFPDALAATPPPLAPAATVPPPTTTAALEDYAGFWKRLVAYLIDAIVLYIPQMLIMDAFGNGAAQAKLQQALLAAGTDANVMLAAYGQYYDSMRAAVALTAILVWLYFAFCESSAWQATVGKLAMGIRVTDLDGGRISFWRALGRYAAKLLSWMILGIGFLMIAWTRRKQGLHDVIANTLVLNGRAGTFRNPAPRDDRSFHA</sequence>
<evidence type="ECO:0000259" key="8">
    <source>
        <dbReference type="Pfam" id="PF14237"/>
    </source>
</evidence>
<dbReference type="InterPro" id="IPR051791">
    <property type="entry name" value="Pra-immunoreactive"/>
</dbReference>
<feature type="transmembrane region" description="Helical" evidence="6">
    <location>
        <begin position="86"/>
        <end position="107"/>
    </location>
</feature>
<dbReference type="EMBL" id="JAGJRS010000004">
    <property type="protein sequence ID" value="MBP1473119.1"/>
    <property type="molecule type" value="Genomic_DNA"/>
</dbReference>
<dbReference type="RefSeq" id="WP_209615092.1">
    <property type="nucleotide sequence ID" value="NZ_JAGJRS010000004.1"/>
</dbReference>
<feature type="domain" description="GYF" evidence="8">
    <location>
        <begin position="5"/>
        <end position="47"/>
    </location>
</feature>
<name>A0ABS4DJ90_9GAMM</name>
<feature type="transmembrane region" description="Helical" evidence="6">
    <location>
        <begin position="194"/>
        <end position="213"/>
    </location>
</feature>
<evidence type="ECO:0000256" key="1">
    <source>
        <dbReference type="ARBA" id="ARBA00004651"/>
    </source>
</evidence>
<accession>A0ABS4DJ90</accession>
<keyword evidence="10" id="KW-1185">Reference proteome</keyword>
<proteinExistence type="predicted"/>
<evidence type="ECO:0000256" key="5">
    <source>
        <dbReference type="ARBA" id="ARBA00023136"/>
    </source>
</evidence>
<evidence type="ECO:0000313" key="9">
    <source>
        <dbReference type="EMBL" id="MBP1473119.1"/>
    </source>
</evidence>
<feature type="domain" description="RDD" evidence="7">
    <location>
        <begin position="79"/>
        <end position="226"/>
    </location>
</feature>
<dbReference type="Pfam" id="PF06271">
    <property type="entry name" value="RDD"/>
    <property type="match status" value="1"/>
</dbReference>
<evidence type="ECO:0000259" key="7">
    <source>
        <dbReference type="Pfam" id="PF06271"/>
    </source>
</evidence>
<dbReference type="InterPro" id="IPR025640">
    <property type="entry name" value="GYF_2"/>
</dbReference>
<dbReference type="InterPro" id="IPR010432">
    <property type="entry name" value="RDD"/>
</dbReference>
<evidence type="ECO:0000313" key="10">
    <source>
        <dbReference type="Proteomes" id="UP000823790"/>
    </source>
</evidence>
<keyword evidence="2" id="KW-1003">Cell membrane</keyword>
<dbReference type="Pfam" id="PF14237">
    <property type="entry name" value="GYF_2"/>
    <property type="match status" value="1"/>
</dbReference>
<dbReference type="Proteomes" id="UP000823790">
    <property type="component" value="Unassembled WGS sequence"/>
</dbReference>
<reference evidence="9 10" key="1">
    <citation type="submission" date="2021-04" db="EMBL/GenBank/DDBJ databases">
        <authorList>
            <person name="Huq M.A."/>
        </authorList>
    </citation>
    <scope>NUCLEOTIDE SEQUENCE [LARGE SCALE GENOMIC DNA]</scope>
    <source>
        <strain evidence="9 10">MAH-13</strain>
    </source>
</reference>
<keyword evidence="3 6" id="KW-0812">Transmembrane</keyword>
<evidence type="ECO:0000256" key="6">
    <source>
        <dbReference type="SAM" id="Phobius"/>
    </source>
</evidence>
<comment type="subcellular location">
    <subcellularLocation>
        <location evidence="1">Cell membrane</location>
        <topology evidence="1">Multi-pass membrane protein</topology>
    </subcellularLocation>
</comment>
<evidence type="ECO:0000256" key="4">
    <source>
        <dbReference type="ARBA" id="ARBA00022989"/>
    </source>
</evidence>
<keyword evidence="5 6" id="KW-0472">Membrane</keyword>